<dbReference type="EMBL" id="MFDO01000018">
    <property type="protein sequence ID" value="OGE65435.1"/>
    <property type="molecule type" value="Genomic_DNA"/>
</dbReference>
<gene>
    <name evidence="5" type="ORF">A3B49_00930</name>
</gene>
<dbReference type="Pfam" id="PF00535">
    <property type="entry name" value="Glycos_transf_2"/>
    <property type="match status" value="1"/>
</dbReference>
<evidence type="ECO:0000256" key="3">
    <source>
        <dbReference type="ARBA" id="ARBA00022679"/>
    </source>
</evidence>
<dbReference type="GO" id="GO:0016757">
    <property type="term" value="F:glycosyltransferase activity"/>
    <property type="evidence" value="ECO:0007669"/>
    <property type="project" value="UniProtKB-KW"/>
</dbReference>
<dbReference type="InterPro" id="IPR029044">
    <property type="entry name" value="Nucleotide-diphossugar_trans"/>
</dbReference>
<name>A0A1F5MJA1_9BACT</name>
<protein>
    <recommendedName>
        <fullName evidence="4">Glycosyltransferase 2-like domain-containing protein</fullName>
    </recommendedName>
</protein>
<dbReference type="PANTHER" id="PTHR43179">
    <property type="entry name" value="RHAMNOSYLTRANSFERASE WBBL"/>
    <property type="match status" value="1"/>
</dbReference>
<sequence>MKIKDPLVSIIIPAFRSEYLIGNLIKSLQKTRYSNYEVIIVFDPCGDNGVQITRKIVSKDKRWIIIENTNRLGSTKSLNLGIKTSKGDLVAFVACDMTLDPNWLKELVRYLLKSDRSVGGVIAKFYDFHQHNLIQVYRHYLMRETGWIVSLDLGKKDGIKYQKPVETFNGFEGLVVRKEVFTIAGMFDEDIDALIYDLDMNWRVWLAGFRIVLVPNAKIYHWSLKEGRQNTKWEFFYGRMLNVFIKNYSLNSLIVYLPQFLIIYSLRALVLLLKGDSKAMVGWIQVLYWSFKHLPETLEKRSIIQTKVRRVSDKYLFGKIFFKGSIFDFYRYLKKAQNKITPLLLRDESLKKEVISYSV</sequence>
<reference evidence="5 6" key="1">
    <citation type="journal article" date="2016" name="Nat. Commun.">
        <title>Thousands of microbial genomes shed light on interconnected biogeochemical processes in an aquifer system.</title>
        <authorList>
            <person name="Anantharaman K."/>
            <person name="Brown C.T."/>
            <person name="Hug L.A."/>
            <person name="Sharon I."/>
            <person name="Castelle C.J."/>
            <person name="Probst A.J."/>
            <person name="Thomas B.C."/>
            <person name="Singh A."/>
            <person name="Wilkins M.J."/>
            <person name="Karaoz U."/>
            <person name="Brodie E.L."/>
            <person name="Williams K.H."/>
            <person name="Hubbard S.S."/>
            <person name="Banfield J.F."/>
        </authorList>
    </citation>
    <scope>NUCLEOTIDE SEQUENCE [LARGE SCALE GENOMIC DNA]</scope>
</reference>
<evidence type="ECO:0000256" key="1">
    <source>
        <dbReference type="ARBA" id="ARBA00006739"/>
    </source>
</evidence>
<dbReference type="InterPro" id="IPR001173">
    <property type="entry name" value="Glyco_trans_2-like"/>
</dbReference>
<comment type="caution">
    <text evidence="5">The sequence shown here is derived from an EMBL/GenBank/DDBJ whole genome shotgun (WGS) entry which is preliminary data.</text>
</comment>
<evidence type="ECO:0000259" key="4">
    <source>
        <dbReference type="Pfam" id="PF00535"/>
    </source>
</evidence>
<accession>A0A1F5MJA1</accession>
<evidence type="ECO:0000256" key="2">
    <source>
        <dbReference type="ARBA" id="ARBA00022676"/>
    </source>
</evidence>
<evidence type="ECO:0000313" key="5">
    <source>
        <dbReference type="EMBL" id="OGE65435.1"/>
    </source>
</evidence>
<dbReference type="PANTHER" id="PTHR43179:SF12">
    <property type="entry name" value="GALACTOFURANOSYLTRANSFERASE GLFT2"/>
    <property type="match status" value="1"/>
</dbReference>
<organism evidence="5 6">
    <name type="scientific">Candidatus Daviesbacteria bacterium RIFCSPLOWO2_01_FULL_40_24</name>
    <dbReference type="NCBI Taxonomy" id="1797787"/>
    <lineage>
        <taxon>Bacteria</taxon>
        <taxon>Candidatus Daviesiibacteriota</taxon>
    </lineage>
</organism>
<dbReference type="SUPFAM" id="SSF53448">
    <property type="entry name" value="Nucleotide-diphospho-sugar transferases"/>
    <property type="match status" value="1"/>
</dbReference>
<dbReference type="AlphaFoldDB" id="A0A1F5MJA1"/>
<proteinExistence type="inferred from homology"/>
<dbReference type="Gene3D" id="3.90.550.10">
    <property type="entry name" value="Spore Coat Polysaccharide Biosynthesis Protein SpsA, Chain A"/>
    <property type="match status" value="1"/>
</dbReference>
<dbReference type="Proteomes" id="UP000178017">
    <property type="component" value="Unassembled WGS sequence"/>
</dbReference>
<keyword evidence="2" id="KW-0328">Glycosyltransferase</keyword>
<keyword evidence="3" id="KW-0808">Transferase</keyword>
<evidence type="ECO:0000313" key="6">
    <source>
        <dbReference type="Proteomes" id="UP000178017"/>
    </source>
</evidence>
<comment type="similarity">
    <text evidence="1">Belongs to the glycosyltransferase 2 family.</text>
</comment>
<feature type="domain" description="Glycosyltransferase 2-like" evidence="4">
    <location>
        <begin position="9"/>
        <end position="156"/>
    </location>
</feature>